<keyword evidence="5" id="KW-1185">Reference proteome</keyword>
<feature type="compositionally biased region" description="Low complexity" evidence="2">
    <location>
        <begin position="288"/>
        <end position="305"/>
    </location>
</feature>
<evidence type="ECO:0000259" key="3">
    <source>
        <dbReference type="PROSITE" id="PS50114"/>
    </source>
</evidence>
<dbReference type="Gene3D" id="1.10.10.60">
    <property type="entry name" value="Homeodomain-like"/>
    <property type="match status" value="1"/>
</dbReference>
<sequence>MSEREKRLAGRVAWPRANGTRAKAKARTRASATKGEGSSGAARANGERAAKTDAVKDAEEDVSNNRPGERGFTDEEIAASRAALEEELRRGGADEDSLLGLRTIGAAGAREGWDDEEVAAFAEHATRYGDDLFRLRAKLPKKSMRDVVNYYYNVWQVGFANYGRVDVEGAEEPAPRERARRGPAPKYTVEQVRREKDEKSLRGFVDWIRGVAINTKRAMLNVHRAPTTARVKGHMMTRWRTVTRSEDADDGVAREAYLKDLKRRMTAARFTKEEQEAAARMKTKAKSSKASSAKVTKTASSGDAATKTKKTASAPADGAPTPKKRKRRIDDGQPKICRNCRAMETKQWRLPVEGAGVLCNACGLRDRKQAKKNEASAAGETEPTPKENKTPDRGKDGLKKKRSPGLKPTPDRNFQL</sequence>
<evidence type="ECO:0000313" key="5">
    <source>
        <dbReference type="Proteomes" id="UP000001568"/>
    </source>
</evidence>
<dbReference type="PROSITE" id="PS00344">
    <property type="entry name" value="GATA_ZN_FINGER_1"/>
    <property type="match status" value="1"/>
</dbReference>
<dbReference type="InterPro" id="IPR000679">
    <property type="entry name" value="Znf_GATA"/>
</dbReference>
<dbReference type="InterPro" id="IPR001005">
    <property type="entry name" value="SANT/Myb"/>
</dbReference>
<dbReference type="GO" id="GO:0006355">
    <property type="term" value="P:regulation of DNA-templated transcription"/>
    <property type="evidence" value="ECO:0007669"/>
    <property type="project" value="InterPro"/>
</dbReference>
<feature type="region of interest" description="Disordered" evidence="2">
    <location>
        <begin position="367"/>
        <end position="416"/>
    </location>
</feature>
<evidence type="ECO:0000313" key="4">
    <source>
        <dbReference type="EMBL" id="ABP00710.1"/>
    </source>
</evidence>
<dbReference type="SUPFAM" id="SSF46689">
    <property type="entry name" value="Homeodomain-like"/>
    <property type="match status" value="1"/>
</dbReference>
<evidence type="ECO:0000256" key="1">
    <source>
        <dbReference type="PROSITE-ProRule" id="PRU00094"/>
    </source>
</evidence>
<dbReference type="SMART" id="SM00401">
    <property type="entry name" value="ZnF_GATA"/>
    <property type="match status" value="1"/>
</dbReference>
<keyword evidence="1" id="KW-0862">Zinc</keyword>
<name>A4SAI3_OSTLU</name>
<dbReference type="InterPro" id="IPR009057">
    <property type="entry name" value="Homeodomain-like_sf"/>
</dbReference>
<dbReference type="CDD" id="cd00202">
    <property type="entry name" value="ZnF_GATA"/>
    <property type="match status" value="1"/>
</dbReference>
<evidence type="ECO:0000256" key="2">
    <source>
        <dbReference type="SAM" id="MobiDB-lite"/>
    </source>
</evidence>
<dbReference type="Gene3D" id="3.30.50.10">
    <property type="entry name" value="Erythroid Transcription Factor GATA-1, subunit A"/>
    <property type="match status" value="1"/>
</dbReference>
<dbReference type="PROSITE" id="PS50114">
    <property type="entry name" value="GATA_ZN_FINGER_2"/>
    <property type="match status" value="1"/>
</dbReference>
<protein>
    <recommendedName>
        <fullName evidence="3">GATA-type domain-containing protein</fullName>
    </recommendedName>
</protein>
<dbReference type="OrthoDB" id="1908944at2759"/>
<dbReference type="KEGG" id="olu:OSTLU_28580"/>
<dbReference type="GO" id="GO:0043565">
    <property type="term" value="F:sequence-specific DNA binding"/>
    <property type="evidence" value="ECO:0007669"/>
    <property type="project" value="InterPro"/>
</dbReference>
<feature type="region of interest" description="Disordered" evidence="2">
    <location>
        <begin position="272"/>
        <end position="330"/>
    </location>
</feature>
<proteinExistence type="predicted"/>
<feature type="region of interest" description="Disordered" evidence="2">
    <location>
        <begin position="1"/>
        <end position="73"/>
    </location>
</feature>
<reference evidence="4 5" key="1">
    <citation type="journal article" date="2007" name="Proc. Natl. Acad. Sci. U.S.A.">
        <title>The tiny eukaryote Ostreococcus provides genomic insights into the paradox of plankton speciation.</title>
        <authorList>
            <person name="Palenik B."/>
            <person name="Grimwood J."/>
            <person name="Aerts A."/>
            <person name="Rouze P."/>
            <person name="Salamov A."/>
            <person name="Putnam N."/>
            <person name="Dupont C."/>
            <person name="Jorgensen R."/>
            <person name="Derelle E."/>
            <person name="Rombauts S."/>
            <person name="Zhou K."/>
            <person name="Otillar R."/>
            <person name="Merchant S.S."/>
            <person name="Podell S."/>
            <person name="Gaasterland T."/>
            <person name="Napoli C."/>
            <person name="Gendler K."/>
            <person name="Manuell A."/>
            <person name="Tai V."/>
            <person name="Vallon O."/>
            <person name="Piganeau G."/>
            <person name="Jancek S."/>
            <person name="Heijde M."/>
            <person name="Jabbari K."/>
            <person name="Bowler C."/>
            <person name="Lohr M."/>
            <person name="Robbens S."/>
            <person name="Werner G."/>
            <person name="Dubchak I."/>
            <person name="Pazour G.J."/>
            <person name="Ren Q."/>
            <person name="Paulsen I."/>
            <person name="Delwiche C."/>
            <person name="Schmutz J."/>
            <person name="Rokhsar D."/>
            <person name="Van de Peer Y."/>
            <person name="Moreau H."/>
            <person name="Grigoriev I.V."/>
        </authorList>
    </citation>
    <scope>NUCLEOTIDE SEQUENCE [LARGE SCALE GENOMIC DNA]</scope>
    <source>
        <strain evidence="4 5">CCE9901</strain>
    </source>
</reference>
<keyword evidence="1" id="KW-0479">Metal-binding</keyword>
<gene>
    <name evidence="4" type="ORF">OSTLU_28580</name>
</gene>
<dbReference type="Gramene" id="ABP00710">
    <property type="protein sequence ID" value="ABP00710"/>
    <property type="gene ID" value="OSTLU_28580"/>
</dbReference>
<dbReference type="AlphaFoldDB" id="A4SAI3"/>
<dbReference type="SUPFAM" id="SSF57716">
    <property type="entry name" value="Glucocorticoid receptor-like (DNA-binding domain)"/>
    <property type="match status" value="1"/>
</dbReference>
<dbReference type="GO" id="GO:0008270">
    <property type="term" value="F:zinc ion binding"/>
    <property type="evidence" value="ECO:0007669"/>
    <property type="project" value="UniProtKB-KW"/>
</dbReference>
<dbReference type="HOGENOM" id="CLU_661207_0_0_1"/>
<dbReference type="Proteomes" id="UP000001568">
    <property type="component" value="Chromosome 19"/>
</dbReference>
<keyword evidence="1" id="KW-0863">Zinc-finger</keyword>
<dbReference type="GeneID" id="5006496"/>
<feature type="compositionally biased region" description="Basic and acidic residues" evidence="2">
    <location>
        <begin position="45"/>
        <end position="57"/>
    </location>
</feature>
<accession>A4SAI3</accession>
<dbReference type="Pfam" id="PF00320">
    <property type="entry name" value="GATA"/>
    <property type="match status" value="1"/>
</dbReference>
<feature type="domain" description="GATA-type" evidence="3">
    <location>
        <begin position="337"/>
        <end position="367"/>
    </location>
</feature>
<dbReference type="RefSeq" id="XP_001422393.1">
    <property type="nucleotide sequence ID" value="XM_001422356.1"/>
</dbReference>
<dbReference type="InterPro" id="IPR013088">
    <property type="entry name" value="Znf_NHR/GATA"/>
</dbReference>
<organism evidence="4 5">
    <name type="scientific">Ostreococcus lucimarinus (strain CCE9901)</name>
    <dbReference type="NCBI Taxonomy" id="436017"/>
    <lineage>
        <taxon>Eukaryota</taxon>
        <taxon>Viridiplantae</taxon>
        <taxon>Chlorophyta</taxon>
        <taxon>Mamiellophyceae</taxon>
        <taxon>Mamiellales</taxon>
        <taxon>Bathycoccaceae</taxon>
        <taxon>Ostreococcus</taxon>
    </lineage>
</organism>
<dbReference type="SMART" id="SM00717">
    <property type="entry name" value="SANT"/>
    <property type="match status" value="1"/>
</dbReference>
<feature type="compositionally biased region" description="Basic and acidic residues" evidence="2">
    <location>
        <begin position="383"/>
        <end position="397"/>
    </location>
</feature>
<dbReference type="EMBL" id="CP000599">
    <property type="protein sequence ID" value="ABP00710.1"/>
    <property type="molecule type" value="Genomic_DNA"/>
</dbReference>